<comment type="caution">
    <text evidence="2">The sequence shown here is derived from an EMBL/GenBank/DDBJ whole genome shotgun (WGS) entry which is preliminary data.</text>
</comment>
<sequence length="232" mass="23956">MMTGLLLAAGLAACSEPMEQPAPPPTPGTEDAAKTGKIDMPEIRDAEGLSPRDEEDTEAAPFFDPREAGATAAAYEAGDATPPDEIETGAVLGRVSGSFTAPGANETAWLIGEEGAPERIVLVSIGGMMQQVDLPGSEGAEPPRIVAAPDTNQDGMTELVLYSTSDSDGLVTGQATHLSLRSGEASVLTEWSLLSDPCASSTPEDAEMTGSLLMLDEDTSEISEEPFSAPCD</sequence>
<dbReference type="Proteomes" id="UP000265845">
    <property type="component" value="Unassembled WGS sequence"/>
</dbReference>
<evidence type="ECO:0000313" key="3">
    <source>
        <dbReference type="Proteomes" id="UP000265845"/>
    </source>
</evidence>
<accession>A0A399RHQ5</accession>
<evidence type="ECO:0000313" key="2">
    <source>
        <dbReference type="EMBL" id="RIJ30848.1"/>
    </source>
</evidence>
<keyword evidence="3" id="KW-1185">Reference proteome</keyword>
<dbReference type="AlphaFoldDB" id="A0A399RHQ5"/>
<proteinExistence type="predicted"/>
<feature type="compositionally biased region" description="Basic and acidic residues" evidence="1">
    <location>
        <begin position="31"/>
        <end position="52"/>
    </location>
</feature>
<organism evidence="2 3">
    <name type="scientific">Henriciella algicola</name>
    <dbReference type="NCBI Taxonomy" id="1608422"/>
    <lineage>
        <taxon>Bacteria</taxon>
        <taxon>Pseudomonadati</taxon>
        <taxon>Pseudomonadota</taxon>
        <taxon>Alphaproteobacteria</taxon>
        <taxon>Hyphomonadales</taxon>
        <taxon>Hyphomonadaceae</taxon>
        <taxon>Henriciella</taxon>
    </lineage>
</organism>
<dbReference type="EMBL" id="QWGA01000003">
    <property type="protein sequence ID" value="RIJ30848.1"/>
    <property type="molecule type" value="Genomic_DNA"/>
</dbReference>
<feature type="compositionally biased region" description="Low complexity" evidence="1">
    <location>
        <begin position="68"/>
        <end position="81"/>
    </location>
</feature>
<evidence type="ECO:0000256" key="1">
    <source>
        <dbReference type="SAM" id="MobiDB-lite"/>
    </source>
</evidence>
<feature type="region of interest" description="Disordered" evidence="1">
    <location>
        <begin position="9"/>
        <end position="86"/>
    </location>
</feature>
<reference evidence="2 3" key="1">
    <citation type="submission" date="2018-08" db="EMBL/GenBank/DDBJ databases">
        <title>Henriciella mobilis sp. nov., isolated from seawater.</title>
        <authorList>
            <person name="Cheng H."/>
            <person name="Wu Y.-H."/>
            <person name="Xu X.-W."/>
            <person name="Guo L.-L."/>
        </authorList>
    </citation>
    <scope>NUCLEOTIDE SEQUENCE [LARGE SCALE GENOMIC DNA]</scope>
    <source>
        <strain evidence="2 3">CCUG67844</strain>
    </source>
</reference>
<feature type="compositionally biased region" description="Low complexity" evidence="1">
    <location>
        <begin position="9"/>
        <end position="19"/>
    </location>
</feature>
<protein>
    <submittedName>
        <fullName evidence="2">Uncharacterized protein</fullName>
    </submittedName>
</protein>
<name>A0A399RHQ5_9PROT</name>
<gene>
    <name evidence="2" type="ORF">D1222_00820</name>
</gene>